<name>A0ABV9SF56_9ACTN</name>
<sequence>MIDLLWLLLSILVIVLLIIKLRLHPAVSLVIGTLMLGLLTRIPLPDLAGAAAGGFGELMAGIGLSVGFGIILGQLLSDSGGARVIARTLVNATSERFAMYGLAGAAFVLSIPVFYDVTFVILVPLAVAIAREAGKPMPLAVGAVALGAGTAHTLVPPTPNPLAAGEIMDFDVGIMLLVGGIGALVAVILAVAAYSAILPRIWRPKWDEEGEPAFVEHEADPDRREPGFLLSLLPLFTPILLILLGTVWSAAAGDLPGWLAFATDKTVALLLGVLVAYAVASRNMSRHDMDRSAATAVQSAGIVLLITGAGGAFGAIIEKAGIGDLIADSVSAVGGNFLVALLACYLVGMAFRLAVGSGTVASITTMTIMSSLGPTVGVHPVWVAMACLAGALSLGHINDSGFWVTARLPGFSVSGGLKTYTLAQFLASVFALVFALLGAALVPMG</sequence>
<feature type="transmembrane region" description="Helical" evidence="1">
    <location>
        <begin position="292"/>
        <end position="317"/>
    </location>
</feature>
<dbReference type="Proteomes" id="UP001595858">
    <property type="component" value="Unassembled WGS sequence"/>
</dbReference>
<protein>
    <submittedName>
        <fullName evidence="2">GntP family permease</fullName>
    </submittedName>
</protein>
<evidence type="ECO:0000313" key="3">
    <source>
        <dbReference type="Proteomes" id="UP001595858"/>
    </source>
</evidence>
<feature type="transmembrane region" description="Helical" evidence="1">
    <location>
        <begin position="228"/>
        <end position="251"/>
    </location>
</feature>
<comment type="caution">
    <text evidence="2">The sequence shown here is derived from an EMBL/GenBank/DDBJ whole genome shotgun (WGS) entry which is preliminary data.</text>
</comment>
<feature type="transmembrane region" description="Helical" evidence="1">
    <location>
        <begin position="174"/>
        <end position="197"/>
    </location>
</feature>
<feature type="transmembrane region" description="Helical" evidence="1">
    <location>
        <begin position="337"/>
        <end position="355"/>
    </location>
</feature>
<dbReference type="EMBL" id="JBHSIY010000006">
    <property type="protein sequence ID" value="MFC4865901.1"/>
    <property type="molecule type" value="Genomic_DNA"/>
</dbReference>
<accession>A0ABV9SF56</accession>
<keyword evidence="1" id="KW-0812">Transmembrane</keyword>
<dbReference type="PANTHER" id="PTHR30354:SF11">
    <property type="entry name" value="PERMEASE"/>
    <property type="match status" value="1"/>
</dbReference>
<organism evidence="2 3">
    <name type="scientific">Streptomonospora arabica</name>
    <dbReference type="NCBI Taxonomy" id="412417"/>
    <lineage>
        <taxon>Bacteria</taxon>
        <taxon>Bacillati</taxon>
        <taxon>Actinomycetota</taxon>
        <taxon>Actinomycetes</taxon>
        <taxon>Streptosporangiales</taxon>
        <taxon>Nocardiopsidaceae</taxon>
        <taxon>Streptomonospora</taxon>
    </lineage>
</organism>
<gene>
    <name evidence="2" type="ORF">ACFPCZ_04595</name>
</gene>
<feature type="transmembrane region" description="Helical" evidence="1">
    <location>
        <begin position="97"/>
        <end position="130"/>
    </location>
</feature>
<keyword evidence="1" id="KW-1133">Transmembrane helix</keyword>
<keyword evidence="3" id="KW-1185">Reference proteome</keyword>
<evidence type="ECO:0000313" key="2">
    <source>
        <dbReference type="EMBL" id="MFC4865901.1"/>
    </source>
</evidence>
<evidence type="ECO:0000256" key="1">
    <source>
        <dbReference type="SAM" id="Phobius"/>
    </source>
</evidence>
<dbReference type="Pfam" id="PF02447">
    <property type="entry name" value="GntP_permease"/>
    <property type="match status" value="1"/>
</dbReference>
<feature type="transmembrane region" description="Helical" evidence="1">
    <location>
        <begin position="417"/>
        <end position="442"/>
    </location>
</feature>
<feature type="transmembrane region" description="Helical" evidence="1">
    <location>
        <begin position="6"/>
        <end position="39"/>
    </location>
</feature>
<dbReference type="RefSeq" id="WP_344147835.1">
    <property type="nucleotide sequence ID" value="NZ_BAAAQI010000022.1"/>
</dbReference>
<feature type="transmembrane region" description="Helical" evidence="1">
    <location>
        <begin position="376"/>
        <end position="397"/>
    </location>
</feature>
<keyword evidence="1" id="KW-0472">Membrane</keyword>
<feature type="transmembrane region" description="Helical" evidence="1">
    <location>
        <begin position="51"/>
        <end position="77"/>
    </location>
</feature>
<reference evidence="3" key="1">
    <citation type="journal article" date="2019" name="Int. J. Syst. Evol. Microbiol.">
        <title>The Global Catalogue of Microorganisms (GCM) 10K type strain sequencing project: providing services to taxonomists for standard genome sequencing and annotation.</title>
        <authorList>
            <consortium name="The Broad Institute Genomics Platform"/>
            <consortium name="The Broad Institute Genome Sequencing Center for Infectious Disease"/>
            <person name="Wu L."/>
            <person name="Ma J."/>
        </authorList>
    </citation>
    <scope>NUCLEOTIDE SEQUENCE [LARGE SCALE GENOMIC DNA]</scope>
    <source>
        <strain evidence="3">CGMCC 4.7304</strain>
    </source>
</reference>
<dbReference type="InterPro" id="IPR003474">
    <property type="entry name" value="Glcn_transporter"/>
</dbReference>
<dbReference type="PANTHER" id="PTHR30354">
    <property type="entry name" value="GNT FAMILY GLUCONATE TRANSPORTER"/>
    <property type="match status" value="1"/>
</dbReference>
<proteinExistence type="predicted"/>
<feature type="transmembrane region" description="Helical" evidence="1">
    <location>
        <begin position="257"/>
        <end position="280"/>
    </location>
</feature>